<organism evidence="2 3">
    <name type="scientific">Muriicola marianensis</name>
    <dbReference type="NCBI Taxonomy" id="1324801"/>
    <lineage>
        <taxon>Bacteria</taxon>
        <taxon>Pseudomonadati</taxon>
        <taxon>Bacteroidota</taxon>
        <taxon>Flavobacteriia</taxon>
        <taxon>Flavobacteriales</taxon>
        <taxon>Flavobacteriaceae</taxon>
        <taxon>Muriicola</taxon>
    </lineage>
</organism>
<dbReference type="Gene3D" id="2.40.320.10">
    <property type="entry name" value="Hypothetical Protein Pfu-838710-001"/>
    <property type="match status" value="1"/>
</dbReference>
<dbReference type="Pfam" id="PF01928">
    <property type="entry name" value="CYTH"/>
    <property type="match status" value="1"/>
</dbReference>
<dbReference type="CDD" id="cd07891">
    <property type="entry name" value="CYTH-like_CthTTM-like_1"/>
    <property type="match status" value="1"/>
</dbReference>
<dbReference type="SMART" id="SM01118">
    <property type="entry name" value="CYTH"/>
    <property type="match status" value="1"/>
</dbReference>
<accession>A0ABQ1R0S7</accession>
<dbReference type="InterPro" id="IPR033469">
    <property type="entry name" value="CYTH-like_dom_sf"/>
</dbReference>
<evidence type="ECO:0000259" key="1">
    <source>
        <dbReference type="PROSITE" id="PS51707"/>
    </source>
</evidence>
<name>A0ABQ1R0S7_9FLAO</name>
<dbReference type="PANTHER" id="PTHR40114:SF1">
    <property type="entry name" value="SLR0698 PROTEIN"/>
    <property type="match status" value="1"/>
</dbReference>
<protein>
    <recommendedName>
        <fullName evidence="1">CYTH domain-containing protein</fullName>
    </recommendedName>
</protein>
<dbReference type="Proteomes" id="UP000625780">
    <property type="component" value="Unassembled WGS sequence"/>
</dbReference>
<evidence type="ECO:0000313" key="3">
    <source>
        <dbReference type="Proteomes" id="UP000625780"/>
    </source>
</evidence>
<keyword evidence="3" id="KW-1185">Reference proteome</keyword>
<feature type="domain" description="CYTH" evidence="1">
    <location>
        <begin position="1"/>
        <end position="149"/>
    </location>
</feature>
<dbReference type="InterPro" id="IPR023577">
    <property type="entry name" value="CYTH_domain"/>
</dbReference>
<dbReference type="InterPro" id="IPR012042">
    <property type="entry name" value="NeuTTM/CthTTM-like"/>
</dbReference>
<gene>
    <name evidence="2" type="ORF">GCM10011361_17400</name>
</gene>
<dbReference type="PIRSF" id="PIRSF016487">
    <property type="entry name" value="CYTH_UCP016487"/>
    <property type="match status" value="1"/>
</dbReference>
<dbReference type="PANTHER" id="PTHR40114">
    <property type="entry name" value="SLR0698 PROTEIN"/>
    <property type="match status" value="1"/>
</dbReference>
<dbReference type="PROSITE" id="PS51707">
    <property type="entry name" value="CYTH"/>
    <property type="match status" value="1"/>
</dbReference>
<comment type="caution">
    <text evidence="2">The sequence shown here is derived from an EMBL/GenBank/DDBJ whole genome shotgun (WGS) entry which is preliminary data.</text>
</comment>
<sequence>MLEIERKYLVRSRAYREEAIKKEEIVQGFLNTHPDRTVRVRLSGEQGFMTVKGRTDNEGITRFEWEREIPATEARALLEICEPGVIRKVRYFVRSDSHLIEVDEFGGANEGLVIAEIEMQEVDEIIVKPDWLGEEVTGDPRYYNSQLSKNPYSTWKNT</sequence>
<dbReference type="SUPFAM" id="SSF55154">
    <property type="entry name" value="CYTH-like phosphatases"/>
    <property type="match status" value="1"/>
</dbReference>
<reference evidence="3" key="1">
    <citation type="journal article" date="2019" name="Int. J. Syst. Evol. Microbiol.">
        <title>The Global Catalogue of Microorganisms (GCM) 10K type strain sequencing project: providing services to taxonomists for standard genome sequencing and annotation.</title>
        <authorList>
            <consortium name="The Broad Institute Genomics Platform"/>
            <consortium name="The Broad Institute Genome Sequencing Center for Infectious Disease"/>
            <person name="Wu L."/>
            <person name="Ma J."/>
        </authorList>
    </citation>
    <scope>NUCLEOTIDE SEQUENCE [LARGE SCALE GENOMIC DNA]</scope>
    <source>
        <strain evidence="3">CGMCC 1.12606</strain>
    </source>
</reference>
<proteinExistence type="predicted"/>
<dbReference type="EMBL" id="BMFH01000001">
    <property type="protein sequence ID" value="GGD51209.1"/>
    <property type="molecule type" value="Genomic_DNA"/>
</dbReference>
<evidence type="ECO:0000313" key="2">
    <source>
        <dbReference type="EMBL" id="GGD51209.1"/>
    </source>
</evidence>
<dbReference type="RefSeq" id="WP_188370287.1">
    <property type="nucleotide sequence ID" value="NZ_BMFH01000001.1"/>
</dbReference>